<proteinExistence type="predicted"/>
<accession>A0ABW2HQK6</accession>
<feature type="domain" description="HTH cro/C1-type" evidence="1">
    <location>
        <begin position="7"/>
        <end position="62"/>
    </location>
</feature>
<dbReference type="Pfam" id="PF01381">
    <property type="entry name" value="HTH_3"/>
    <property type="match status" value="1"/>
</dbReference>
<dbReference type="SUPFAM" id="SSF47413">
    <property type="entry name" value="lambda repressor-like DNA-binding domains"/>
    <property type="match status" value="1"/>
</dbReference>
<dbReference type="CDD" id="cd00093">
    <property type="entry name" value="HTH_XRE"/>
    <property type="match status" value="1"/>
</dbReference>
<sequence>MVNGVQIARRRTQLGLTQEQLAERAGIALDTLCRLEQGRRTSARLSTLDKIARALQVETAAILICPTLPRSSSTAHAPVAGAAGVSEMKRRDLLRLVSAATAAISFTPLRQRPTEAANRPLDATGLAELMRTNRKLWADFATASSKTSLYPRVHRQLSQLITALQRPQRVSVRRDLHAATADTFQLAGEVMFDADRYSDAAQCYTLAATAAREANAWDLWSCALTRHAYISLYEERSADAVPLLELAVQVARRGDPARSTRHWAAAVLAQSLAAIGDHAGCERALENAERVTGLSHPYPGGWLRFDGSRLPEDRAACYLKQQQSHRAEPLLNQLLAAGQPGRRRGITLVDLAVVGTQHKDPLRVVTHGFAALDHARNTGSGVIVRRLHNLRPHLVPMRSDPHVRHLDEEIAQLTAVL</sequence>
<dbReference type="SMART" id="SM00530">
    <property type="entry name" value="HTH_XRE"/>
    <property type="match status" value="1"/>
</dbReference>
<evidence type="ECO:0000313" key="2">
    <source>
        <dbReference type="EMBL" id="MFC7273800.1"/>
    </source>
</evidence>
<dbReference type="SUPFAM" id="SSF48452">
    <property type="entry name" value="TPR-like"/>
    <property type="match status" value="1"/>
</dbReference>
<dbReference type="InterPro" id="IPR011990">
    <property type="entry name" value="TPR-like_helical_dom_sf"/>
</dbReference>
<organism evidence="2 3">
    <name type="scientific">Paractinoplanes rhizophilus</name>
    <dbReference type="NCBI Taxonomy" id="1416877"/>
    <lineage>
        <taxon>Bacteria</taxon>
        <taxon>Bacillati</taxon>
        <taxon>Actinomycetota</taxon>
        <taxon>Actinomycetes</taxon>
        <taxon>Micromonosporales</taxon>
        <taxon>Micromonosporaceae</taxon>
        <taxon>Paractinoplanes</taxon>
    </lineage>
</organism>
<reference evidence="3" key="1">
    <citation type="journal article" date="2019" name="Int. J. Syst. Evol. Microbiol.">
        <title>The Global Catalogue of Microorganisms (GCM) 10K type strain sequencing project: providing services to taxonomists for standard genome sequencing and annotation.</title>
        <authorList>
            <consortium name="The Broad Institute Genomics Platform"/>
            <consortium name="The Broad Institute Genome Sequencing Center for Infectious Disease"/>
            <person name="Wu L."/>
            <person name="Ma J."/>
        </authorList>
    </citation>
    <scope>NUCLEOTIDE SEQUENCE [LARGE SCALE GENOMIC DNA]</scope>
    <source>
        <strain evidence="3">XZYJT-10</strain>
    </source>
</reference>
<protein>
    <submittedName>
        <fullName evidence="2">Helix-turn-helix domain-containing protein</fullName>
    </submittedName>
</protein>
<evidence type="ECO:0000313" key="3">
    <source>
        <dbReference type="Proteomes" id="UP001596548"/>
    </source>
</evidence>
<dbReference type="Proteomes" id="UP001596548">
    <property type="component" value="Unassembled WGS sequence"/>
</dbReference>
<dbReference type="InterPro" id="IPR001387">
    <property type="entry name" value="Cro/C1-type_HTH"/>
</dbReference>
<dbReference type="PROSITE" id="PS50943">
    <property type="entry name" value="HTH_CROC1"/>
    <property type="match status" value="1"/>
</dbReference>
<dbReference type="EMBL" id="JBHTBJ010000003">
    <property type="protein sequence ID" value="MFC7273800.1"/>
    <property type="molecule type" value="Genomic_DNA"/>
</dbReference>
<dbReference type="InterPro" id="IPR010982">
    <property type="entry name" value="Lambda_DNA-bd_dom_sf"/>
</dbReference>
<gene>
    <name evidence="2" type="ORF">ACFQS1_07410</name>
</gene>
<comment type="caution">
    <text evidence="2">The sequence shown here is derived from an EMBL/GenBank/DDBJ whole genome shotgun (WGS) entry which is preliminary data.</text>
</comment>
<name>A0ABW2HQK6_9ACTN</name>
<dbReference type="Gene3D" id="1.25.40.10">
    <property type="entry name" value="Tetratricopeptide repeat domain"/>
    <property type="match status" value="1"/>
</dbReference>
<dbReference type="Gene3D" id="1.10.260.40">
    <property type="entry name" value="lambda repressor-like DNA-binding domains"/>
    <property type="match status" value="1"/>
</dbReference>
<keyword evidence="3" id="KW-1185">Reference proteome</keyword>
<dbReference type="RefSeq" id="WP_378965400.1">
    <property type="nucleotide sequence ID" value="NZ_JBHTBJ010000003.1"/>
</dbReference>
<evidence type="ECO:0000259" key="1">
    <source>
        <dbReference type="PROSITE" id="PS50943"/>
    </source>
</evidence>